<proteinExistence type="predicted"/>
<evidence type="ECO:0000313" key="2">
    <source>
        <dbReference type="EMBL" id="EDT10689.1"/>
    </source>
</evidence>
<accession>B1G0C7</accession>
<dbReference type="EMBL" id="ABLD01000006">
    <property type="protein sequence ID" value="EDT10689.1"/>
    <property type="molecule type" value="Genomic_DNA"/>
</dbReference>
<reference evidence="2 3" key="1">
    <citation type="submission" date="2008-03" db="EMBL/GenBank/DDBJ databases">
        <title>Sequencing of the draft genome and assembly of Burkholderia graminis C4D1M.</title>
        <authorList>
            <consortium name="US DOE Joint Genome Institute (JGI-PGF)"/>
            <person name="Copeland A."/>
            <person name="Lucas S."/>
            <person name="Lapidus A."/>
            <person name="Glavina del Rio T."/>
            <person name="Dalin E."/>
            <person name="Tice H."/>
            <person name="Bruce D."/>
            <person name="Goodwin L."/>
            <person name="Pitluck S."/>
            <person name="Larimer F."/>
            <person name="Land M.L."/>
            <person name="Hauser L."/>
            <person name="Tiedje J."/>
            <person name="Richardson P."/>
        </authorList>
    </citation>
    <scope>NUCLEOTIDE SEQUENCE [LARGE SCALE GENOMIC DNA]</scope>
    <source>
        <strain evidence="3">ATCC 700544 / DSM 17151 / LMG 18924 / NCIMB 13744 / C4D1M</strain>
    </source>
</reference>
<feature type="region of interest" description="Disordered" evidence="1">
    <location>
        <begin position="1"/>
        <end position="79"/>
    </location>
</feature>
<dbReference type="RefSeq" id="WP_006049400.1">
    <property type="nucleotide sequence ID" value="NZ_ABLD01000006.1"/>
</dbReference>
<dbReference type="Proteomes" id="UP000005045">
    <property type="component" value="Unassembled WGS sequence"/>
</dbReference>
<evidence type="ECO:0000256" key="1">
    <source>
        <dbReference type="SAM" id="MobiDB-lite"/>
    </source>
</evidence>
<protein>
    <submittedName>
        <fullName evidence="2">Uncharacterized protein</fullName>
    </submittedName>
</protein>
<feature type="compositionally biased region" description="Basic and acidic residues" evidence="1">
    <location>
        <begin position="42"/>
        <end position="79"/>
    </location>
</feature>
<keyword evidence="3" id="KW-1185">Reference proteome</keyword>
<dbReference type="AlphaFoldDB" id="B1G0C7"/>
<gene>
    <name evidence="2" type="ORF">BgramDRAFT_2839</name>
</gene>
<organism evidence="2 3">
    <name type="scientific">Paraburkholderia graminis (strain ATCC 700544 / DSM 17151 / LMG 18924 / NCIMB 13744 / C4D1M)</name>
    <dbReference type="NCBI Taxonomy" id="396598"/>
    <lineage>
        <taxon>Bacteria</taxon>
        <taxon>Pseudomonadati</taxon>
        <taxon>Pseudomonadota</taxon>
        <taxon>Betaproteobacteria</taxon>
        <taxon>Burkholderiales</taxon>
        <taxon>Burkholderiaceae</taxon>
        <taxon>Paraburkholderia</taxon>
    </lineage>
</organism>
<name>B1G0C7_PARG4</name>
<comment type="caution">
    <text evidence="2">The sequence shown here is derived from an EMBL/GenBank/DDBJ whole genome shotgun (WGS) entry which is preliminary data.</text>
</comment>
<sequence>MTNTPSNDDDDRGNPSKSTGASGGGSFGNQRGAPATGGSPDNGKRGDGDVHPSRNDVGPDGRKSESRSQRDTGDDTERR</sequence>
<dbReference type="OrthoDB" id="9950766at2"/>
<evidence type="ECO:0000313" key="3">
    <source>
        <dbReference type="Proteomes" id="UP000005045"/>
    </source>
</evidence>